<feature type="region of interest" description="Disordered" evidence="1">
    <location>
        <begin position="119"/>
        <end position="220"/>
    </location>
</feature>
<evidence type="ECO:0000313" key="2">
    <source>
        <dbReference type="EMBL" id="KAF9927596.1"/>
    </source>
</evidence>
<evidence type="ECO:0000256" key="1">
    <source>
        <dbReference type="SAM" id="MobiDB-lite"/>
    </source>
</evidence>
<comment type="caution">
    <text evidence="2">The sequence shown here is derived from an EMBL/GenBank/DDBJ whole genome shotgun (WGS) entry which is preliminary data.</text>
</comment>
<feature type="compositionally biased region" description="Basic and acidic residues" evidence="1">
    <location>
        <begin position="183"/>
        <end position="203"/>
    </location>
</feature>
<accession>A0A9P6LRA1</accession>
<dbReference type="AlphaFoldDB" id="A0A9P6LRA1"/>
<dbReference type="Proteomes" id="UP000749646">
    <property type="component" value="Unassembled WGS sequence"/>
</dbReference>
<feature type="compositionally biased region" description="Acidic residues" evidence="1">
    <location>
        <begin position="147"/>
        <end position="181"/>
    </location>
</feature>
<evidence type="ECO:0000313" key="3">
    <source>
        <dbReference type="Proteomes" id="UP000749646"/>
    </source>
</evidence>
<proteinExistence type="predicted"/>
<feature type="compositionally biased region" description="Polar residues" evidence="1">
    <location>
        <begin position="584"/>
        <end position="597"/>
    </location>
</feature>
<feature type="compositionally biased region" description="Polar residues" evidence="1">
    <location>
        <begin position="207"/>
        <end position="220"/>
    </location>
</feature>
<protein>
    <submittedName>
        <fullName evidence="2">Uncharacterized protein</fullName>
    </submittedName>
</protein>
<feature type="region of interest" description="Disordered" evidence="1">
    <location>
        <begin position="572"/>
        <end position="597"/>
    </location>
</feature>
<organism evidence="2 3">
    <name type="scientific">Modicella reniformis</name>
    <dbReference type="NCBI Taxonomy" id="1440133"/>
    <lineage>
        <taxon>Eukaryota</taxon>
        <taxon>Fungi</taxon>
        <taxon>Fungi incertae sedis</taxon>
        <taxon>Mucoromycota</taxon>
        <taxon>Mortierellomycotina</taxon>
        <taxon>Mortierellomycetes</taxon>
        <taxon>Mortierellales</taxon>
        <taxon>Mortierellaceae</taxon>
        <taxon>Modicella</taxon>
    </lineage>
</organism>
<dbReference type="OrthoDB" id="2397721at2759"/>
<feature type="region of interest" description="Disordered" evidence="1">
    <location>
        <begin position="393"/>
        <end position="416"/>
    </location>
</feature>
<name>A0A9P6LRA1_9FUNG</name>
<gene>
    <name evidence="2" type="ORF">BGZ65_006711</name>
</gene>
<reference evidence="2" key="1">
    <citation type="journal article" date="2020" name="Fungal Divers.">
        <title>Resolving the Mortierellaceae phylogeny through synthesis of multi-gene phylogenetics and phylogenomics.</title>
        <authorList>
            <person name="Vandepol N."/>
            <person name="Liber J."/>
            <person name="Desiro A."/>
            <person name="Na H."/>
            <person name="Kennedy M."/>
            <person name="Barry K."/>
            <person name="Grigoriev I.V."/>
            <person name="Miller A.N."/>
            <person name="O'Donnell K."/>
            <person name="Stajich J.E."/>
            <person name="Bonito G."/>
        </authorList>
    </citation>
    <scope>NUCLEOTIDE SEQUENCE</scope>
    <source>
        <strain evidence="2">MES-2147</strain>
    </source>
</reference>
<sequence>MSYPTYYGKTKFSMTIPGLDPYFTRNSNPDLWHPNDFAQAVSTTALKPFVQGLTMIGSRGKGSIPSYANKCARFLRTGAGKEIMSIATEVIKLRLASQRKTLTEKGFLLKNDSKFYGHLSERHDAKQRNNDDRSRDSEQEEQRDHDEQSDDQEQREDDEQSDDSEQEEQRDGDEQDEDSEQETVSHKPVSDQDHNEEQPEPPRKNPKTVQGTPGSRPFNSDSKALFIKRYLTLGTKWRLNSGTIVEDRLFKIGVNCTSLHSVHSFMIDIDDTWLELMFSKQDWHEICSQWPEVPPLSKSVTRYIQSFDGITSVKGLKKILKERPQGTEEELVYHCLENWCDIYEDDPSAFTIADKLSESWWQNEAWGVLRKLAKGVTDCKMLPGDVAGVESKRRQNEMFRSKESSEPGTREQQRARIGKKGDMFWRSFSEPVRDWAVVEAAKTWNAFGKKYIIESTSKLPRQLYDILLHRTQEVGGAHKMRGCIVPGLVIGGPVLQQVQLCWGLQGANVTRFGRAISTRLESSAELLSESMDAIFTMLLFRTTVVSLMDRYHEVRRRREQQTEVADRRALLAGPTRVRQETKPGQDNVPQNLLHSSP</sequence>
<dbReference type="EMBL" id="JAAAHW010010318">
    <property type="protein sequence ID" value="KAF9927596.1"/>
    <property type="molecule type" value="Genomic_DNA"/>
</dbReference>
<feature type="compositionally biased region" description="Basic and acidic residues" evidence="1">
    <location>
        <begin position="119"/>
        <end position="146"/>
    </location>
</feature>
<keyword evidence="3" id="KW-1185">Reference proteome</keyword>